<dbReference type="RefSeq" id="WP_186869129.1">
    <property type="nucleotide sequence ID" value="NZ_JACOOL010000004.1"/>
</dbReference>
<dbReference type="PROSITE" id="PS50110">
    <property type="entry name" value="RESPONSE_REGULATORY"/>
    <property type="match status" value="1"/>
</dbReference>
<accession>A0A923RH69</accession>
<dbReference type="SUPFAM" id="SSF52172">
    <property type="entry name" value="CheY-like"/>
    <property type="match status" value="1"/>
</dbReference>
<comment type="caution">
    <text evidence="4">The sequence shown here is derived from an EMBL/GenBank/DDBJ whole genome shotgun (WGS) entry which is preliminary data.</text>
</comment>
<dbReference type="Pfam" id="PF00072">
    <property type="entry name" value="Response_reg"/>
    <property type="match status" value="1"/>
</dbReference>
<evidence type="ECO:0000256" key="2">
    <source>
        <dbReference type="PROSITE-ProRule" id="PRU00169"/>
    </source>
</evidence>
<name>A0A923RH69_9BACI</name>
<dbReference type="InterPro" id="IPR051677">
    <property type="entry name" value="AfsR-DnrI-RedD_regulator"/>
</dbReference>
<dbReference type="InterPro" id="IPR011990">
    <property type="entry name" value="TPR-like_helical_dom_sf"/>
</dbReference>
<dbReference type="InterPro" id="IPR001789">
    <property type="entry name" value="Sig_transdc_resp-reg_receiver"/>
</dbReference>
<dbReference type="AlphaFoldDB" id="A0A923RH69"/>
<dbReference type="PANTHER" id="PTHR35807">
    <property type="entry name" value="TRANSCRIPTIONAL REGULATOR REDD-RELATED"/>
    <property type="match status" value="1"/>
</dbReference>
<dbReference type="InterPro" id="IPR036388">
    <property type="entry name" value="WH-like_DNA-bd_sf"/>
</dbReference>
<dbReference type="Proteomes" id="UP000637359">
    <property type="component" value="Unassembled WGS sequence"/>
</dbReference>
<dbReference type="InterPro" id="IPR011006">
    <property type="entry name" value="CheY-like_superfamily"/>
</dbReference>
<dbReference type="Gene3D" id="1.25.40.10">
    <property type="entry name" value="Tetratricopeptide repeat domain"/>
    <property type="match status" value="1"/>
</dbReference>
<protein>
    <submittedName>
        <fullName evidence="4">Response regulator</fullName>
    </submittedName>
</protein>
<dbReference type="SMART" id="SM00448">
    <property type="entry name" value="REC"/>
    <property type="match status" value="1"/>
</dbReference>
<keyword evidence="2" id="KW-0597">Phosphoprotein</keyword>
<sequence length="373" mass="44251">MIRAILVDDEELSLIPIIEKLKQYEEIEIVKTYTEPTQVLHDLKALSFDVVFVDIEMKKMDGITLSKEILAIHSNVQIVFVTAHSEYAIQAFELNSIDYLLKPVTTKRLDNTIHRLKQHHLLISNQVVNQTHQNQLIVKCFGELVVYYNDHPVSFKTAKVKELFAFFITYRNTYIHRDVMIEKLWPNHDYKKSKIHLHTCLSHLRKMLEQLDPTGDINFKDQHYCLRIQLKSCDAYELYDVVDNLGRVDESNITKLEKAVHLYQEPYLELNGYEWAYEKTQEYHHIIMQLLNEIIQYYEEKDLTKALYYLQFQRKIEPYLDENIKKSMEILLKQNNRSEAIKLYFDYCKLMAEELGLNPSDSIKKVYDSLLTS</sequence>
<organism evidence="4 5">
    <name type="scientific">Ornithinibacillus hominis</name>
    <dbReference type="NCBI Taxonomy" id="2763055"/>
    <lineage>
        <taxon>Bacteria</taxon>
        <taxon>Bacillati</taxon>
        <taxon>Bacillota</taxon>
        <taxon>Bacilli</taxon>
        <taxon>Bacillales</taxon>
        <taxon>Bacillaceae</taxon>
        <taxon>Ornithinibacillus</taxon>
    </lineage>
</organism>
<dbReference type="Pfam" id="PF03704">
    <property type="entry name" value="BTAD"/>
    <property type="match status" value="1"/>
</dbReference>
<dbReference type="Gene3D" id="1.10.10.10">
    <property type="entry name" value="Winged helix-like DNA-binding domain superfamily/Winged helix DNA-binding domain"/>
    <property type="match status" value="1"/>
</dbReference>
<gene>
    <name evidence="4" type="ORF">H8S33_06170</name>
</gene>
<dbReference type="GO" id="GO:0000160">
    <property type="term" value="P:phosphorelay signal transduction system"/>
    <property type="evidence" value="ECO:0007669"/>
    <property type="project" value="UniProtKB-KW"/>
</dbReference>
<keyword evidence="5" id="KW-1185">Reference proteome</keyword>
<reference evidence="4" key="1">
    <citation type="submission" date="2020-08" db="EMBL/GenBank/DDBJ databases">
        <title>Genome public.</title>
        <authorList>
            <person name="Liu C."/>
            <person name="Sun Q."/>
        </authorList>
    </citation>
    <scope>NUCLEOTIDE SEQUENCE</scope>
    <source>
        <strain evidence="4">BX22</strain>
    </source>
</reference>
<feature type="modified residue" description="4-aspartylphosphate" evidence="2">
    <location>
        <position position="54"/>
    </location>
</feature>
<keyword evidence="1" id="KW-0902">Two-component regulatory system</keyword>
<evidence type="ECO:0000259" key="3">
    <source>
        <dbReference type="PROSITE" id="PS50110"/>
    </source>
</evidence>
<proteinExistence type="predicted"/>
<dbReference type="SMART" id="SM01043">
    <property type="entry name" value="BTAD"/>
    <property type="match status" value="1"/>
</dbReference>
<evidence type="ECO:0000313" key="5">
    <source>
        <dbReference type="Proteomes" id="UP000637359"/>
    </source>
</evidence>
<dbReference type="PANTHER" id="PTHR35807:SF2">
    <property type="entry name" value="TRANSCRIPTIONAL ACTIVATOR DOMAIN"/>
    <property type="match status" value="1"/>
</dbReference>
<evidence type="ECO:0000313" key="4">
    <source>
        <dbReference type="EMBL" id="MBC5636410.1"/>
    </source>
</evidence>
<dbReference type="Gene3D" id="3.40.50.2300">
    <property type="match status" value="1"/>
</dbReference>
<dbReference type="EMBL" id="JACOOL010000004">
    <property type="protein sequence ID" value="MBC5636410.1"/>
    <property type="molecule type" value="Genomic_DNA"/>
</dbReference>
<dbReference type="InterPro" id="IPR005158">
    <property type="entry name" value="BTAD"/>
</dbReference>
<dbReference type="SUPFAM" id="SSF48452">
    <property type="entry name" value="TPR-like"/>
    <property type="match status" value="1"/>
</dbReference>
<feature type="domain" description="Response regulatory" evidence="3">
    <location>
        <begin position="3"/>
        <end position="117"/>
    </location>
</feature>
<evidence type="ECO:0000256" key="1">
    <source>
        <dbReference type="ARBA" id="ARBA00023012"/>
    </source>
</evidence>